<comment type="caution">
    <text evidence="9">The sequence shown here is derived from an EMBL/GenBank/DDBJ whole genome shotgun (WGS) entry which is preliminary data.</text>
</comment>
<keyword evidence="4" id="KW-0547">Nucleotide-binding</keyword>
<comment type="catalytic activity">
    <reaction evidence="1">
        <text>ATP + protein L-histidine = ADP + protein N-phospho-L-histidine.</text>
        <dbReference type="EC" id="2.7.13.3"/>
    </reaction>
</comment>
<dbReference type="InterPro" id="IPR003594">
    <property type="entry name" value="HATPase_dom"/>
</dbReference>
<dbReference type="Pfam" id="PF02518">
    <property type="entry name" value="HATPase_c"/>
    <property type="match status" value="1"/>
</dbReference>
<dbReference type="PROSITE" id="PS50109">
    <property type="entry name" value="HIS_KIN"/>
    <property type="match status" value="1"/>
</dbReference>
<sequence length="252" mass="28596">MEERIYLLEQRLLEAEAEINRKDQMLIKQSRQADMGEMINNIAHQWRQPLNNLGLLIQNMQLMQEIGELTPDILRGDCREAMEIIFFMSRTIEDFRDFFRQDKEKKAFLINEVISKTLNFISATLENSSIKVEVDASGDVTAIGYQNEYFQVLLNIIANARDVLVEKKPTSPLIRISIANEGDSSVVKIRDNGGGIPAEVIPRIFDSYFTTKGHGKGTGIGLYMSKVIIEKNCGGRLSAYNVDDGVEFRIEV</sequence>
<name>A0ABS5U830_9BACT</name>
<dbReference type="SMART" id="SM00387">
    <property type="entry name" value="HATPase_c"/>
    <property type="match status" value="1"/>
</dbReference>
<accession>A0ABS5U830</accession>
<dbReference type="EMBL" id="JAHDYS010000006">
    <property type="protein sequence ID" value="MBT1071810.1"/>
    <property type="molecule type" value="Genomic_DNA"/>
</dbReference>
<evidence type="ECO:0000256" key="4">
    <source>
        <dbReference type="ARBA" id="ARBA00022741"/>
    </source>
</evidence>
<evidence type="ECO:0000259" key="8">
    <source>
        <dbReference type="PROSITE" id="PS50109"/>
    </source>
</evidence>
<dbReference type="PANTHER" id="PTHR43065:SF46">
    <property type="entry name" value="C4-DICARBOXYLATE TRANSPORT SENSOR PROTEIN DCTB"/>
    <property type="match status" value="1"/>
</dbReference>
<dbReference type="EC" id="2.7.13.3" evidence="2"/>
<evidence type="ECO:0000313" key="9">
    <source>
        <dbReference type="EMBL" id="MBT1071810.1"/>
    </source>
</evidence>
<dbReference type="PANTHER" id="PTHR43065">
    <property type="entry name" value="SENSOR HISTIDINE KINASE"/>
    <property type="match status" value="1"/>
</dbReference>
<dbReference type="InterPro" id="IPR036097">
    <property type="entry name" value="HisK_dim/P_sf"/>
</dbReference>
<dbReference type="Gene3D" id="1.10.287.130">
    <property type="match status" value="1"/>
</dbReference>
<organism evidence="9 10">
    <name type="scientific">Pelotalea chapellei</name>
    <dbReference type="NCBI Taxonomy" id="44671"/>
    <lineage>
        <taxon>Bacteria</taxon>
        <taxon>Pseudomonadati</taxon>
        <taxon>Thermodesulfobacteriota</taxon>
        <taxon>Desulfuromonadia</taxon>
        <taxon>Geobacterales</taxon>
        <taxon>Geobacteraceae</taxon>
        <taxon>Pelotalea</taxon>
    </lineage>
</organism>
<dbReference type="Gene3D" id="3.30.565.10">
    <property type="entry name" value="Histidine kinase-like ATPase, C-terminal domain"/>
    <property type="match status" value="1"/>
</dbReference>
<evidence type="ECO:0000313" key="10">
    <source>
        <dbReference type="Proteomes" id="UP000784128"/>
    </source>
</evidence>
<gene>
    <name evidence="9" type="ORF">KJB30_08455</name>
</gene>
<keyword evidence="10" id="KW-1185">Reference proteome</keyword>
<dbReference type="Proteomes" id="UP000784128">
    <property type="component" value="Unassembled WGS sequence"/>
</dbReference>
<evidence type="ECO:0000256" key="5">
    <source>
        <dbReference type="ARBA" id="ARBA00022777"/>
    </source>
</evidence>
<evidence type="ECO:0000256" key="6">
    <source>
        <dbReference type="ARBA" id="ARBA00022840"/>
    </source>
</evidence>
<evidence type="ECO:0000256" key="2">
    <source>
        <dbReference type="ARBA" id="ARBA00012438"/>
    </source>
</evidence>
<evidence type="ECO:0000256" key="3">
    <source>
        <dbReference type="ARBA" id="ARBA00022679"/>
    </source>
</evidence>
<dbReference type="InterPro" id="IPR036890">
    <property type="entry name" value="HATPase_C_sf"/>
</dbReference>
<dbReference type="PRINTS" id="PR00344">
    <property type="entry name" value="BCTRLSENSOR"/>
</dbReference>
<proteinExistence type="predicted"/>
<keyword evidence="7" id="KW-0902">Two-component regulatory system</keyword>
<dbReference type="SUPFAM" id="SSF55874">
    <property type="entry name" value="ATPase domain of HSP90 chaperone/DNA topoisomerase II/histidine kinase"/>
    <property type="match status" value="1"/>
</dbReference>
<keyword evidence="3" id="KW-0808">Transferase</keyword>
<evidence type="ECO:0000256" key="7">
    <source>
        <dbReference type="ARBA" id="ARBA00023012"/>
    </source>
</evidence>
<keyword evidence="6" id="KW-0067">ATP-binding</keyword>
<evidence type="ECO:0000256" key="1">
    <source>
        <dbReference type="ARBA" id="ARBA00000085"/>
    </source>
</evidence>
<feature type="domain" description="Histidine kinase" evidence="8">
    <location>
        <begin position="41"/>
        <end position="252"/>
    </location>
</feature>
<dbReference type="GO" id="GO:0016301">
    <property type="term" value="F:kinase activity"/>
    <property type="evidence" value="ECO:0007669"/>
    <property type="project" value="UniProtKB-KW"/>
</dbReference>
<dbReference type="SUPFAM" id="SSF47384">
    <property type="entry name" value="Homodimeric domain of signal transducing histidine kinase"/>
    <property type="match status" value="1"/>
</dbReference>
<keyword evidence="5 9" id="KW-0418">Kinase</keyword>
<reference evidence="9 10" key="1">
    <citation type="submission" date="2021-05" db="EMBL/GenBank/DDBJ databases">
        <title>The draft genome of Geobacter chapellei DSM 13688.</title>
        <authorList>
            <person name="Xu Z."/>
            <person name="Masuda Y."/>
            <person name="Itoh H."/>
            <person name="Senoo K."/>
        </authorList>
    </citation>
    <scope>NUCLEOTIDE SEQUENCE [LARGE SCALE GENOMIC DNA]</scope>
    <source>
        <strain evidence="9 10">DSM 13688</strain>
    </source>
</reference>
<protein>
    <recommendedName>
        <fullName evidence="2">histidine kinase</fullName>
        <ecNumber evidence="2">2.7.13.3</ecNumber>
    </recommendedName>
</protein>
<dbReference type="InterPro" id="IPR005467">
    <property type="entry name" value="His_kinase_dom"/>
</dbReference>
<dbReference type="InterPro" id="IPR004358">
    <property type="entry name" value="Sig_transdc_His_kin-like_C"/>
</dbReference>